<proteinExistence type="predicted"/>
<reference evidence="2" key="2">
    <citation type="submission" date="2025-08" db="UniProtKB">
        <authorList>
            <consortium name="Ensembl"/>
        </authorList>
    </citation>
    <scope>IDENTIFICATION</scope>
</reference>
<keyword evidence="1" id="KW-0472">Membrane</keyword>
<keyword evidence="1" id="KW-0812">Transmembrane</keyword>
<evidence type="ECO:0000256" key="1">
    <source>
        <dbReference type="SAM" id="Phobius"/>
    </source>
</evidence>
<protein>
    <submittedName>
        <fullName evidence="2">Uncharacterized protein</fullName>
    </submittedName>
</protein>
<evidence type="ECO:0000313" key="3">
    <source>
        <dbReference type="Proteomes" id="UP000265040"/>
    </source>
</evidence>
<name>A0A3Q1IGG8_ANATE</name>
<dbReference type="Ensembl" id="ENSATET00000021119.2">
    <property type="protein sequence ID" value="ENSATEP00000020762.2"/>
    <property type="gene ID" value="ENSATEG00000014465.2"/>
</dbReference>
<accession>A0A3Q1IGG8</accession>
<keyword evidence="1" id="KW-1133">Transmembrane helix</keyword>
<dbReference type="AlphaFoldDB" id="A0A3Q1IGG8"/>
<reference evidence="2" key="3">
    <citation type="submission" date="2025-09" db="UniProtKB">
        <authorList>
            <consortium name="Ensembl"/>
        </authorList>
    </citation>
    <scope>IDENTIFICATION</scope>
</reference>
<reference evidence="2" key="1">
    <citation type="submission" date="2021-04" db="EMBL/GenBank/DDBJ databases">
        <authorList>
            <consortium name="Wellcome Sanger Institute Data Sharing"/>
        </authorList>
    </citation>
    <scope>NUCLEOTIDE SEQUENCE [LARGE SCALE GENOMIC DNA]</scope>
</reference>
<feature type="transmembrane region" description="Helical" evidence="1">
    <location>
        <begin position="68"/>
        <end position="88"/>
    </location>
</feature>
<dbReference type="InParanoid" id="A0A3Q1IGG8"/>
<keyword evidence="3" id="KW-1185">Reference proteome</keyword>
<sequence length="93" mass="10484">MSLRGSLVVFSDHLASCCRHTLCVSCSLRTETSTFGFGSDPGKPHLVLVCENIFFPYFFSLCFIRVELFISIWGQSVLFCVFCCFGCTSKQFQ</sequence>
<evidence type="ECO:0000313" key="2">
    <source>
        <dbReference type="Ensembl" id="ENSATEP00000020762.2"/>
    </source>
</evidence>
<dbReference type="Proteomes" id="UP000265040">
    <property type="component" value="Chromosome 23"/>
</dbReference>
<organism evidence="2 3">
    <name type="scientific">Anabas testudineus</name>
    <name type="common">Climbing perch</name>
    <name type="synonym">Anthias testudineus</name>
    <dbReference type="NCBI Taxonomy" id="64144"/>
    <lineage>
        <taxon>Eukaryota</taxon>
        <taxon>Metazoa</taxon>
        <taxon>Chordata</taxon>
        <taxon>Craniata</taxon>
        <taxon>Vertebrata</taxon>
        <taxon>Euteleostomi</taxon>
        <taxon>Actinopterygii</taxon>
        <taxon>Neopterygii</taxon>
        <taxon>Teleostei</taxon>
        <taxon>Neoteleostei</taxon>
        <taxon>Acanthomorphata</taxon>
        <taxon>Anabantaria</taxon>
        <taxon>Anabantiformes</taxon>
        <taxon>Anabantoidei</taxon>
        <taxon>Anabantidae</taxon>
        <taxon>Anabas</taxon>
    </lineage>
</organism>